<keyword evidence="3" id="KW-1185">Reference proteome</keyword>
<feature type="region of interest" description="Disordered" evidence="1">
    <location>
        <begin position="323"/>
        <end position="365"/>
    </location>
</feature>
<dbReference type="EMBL" id="AP027142">
    <property type="protein sequence ID" value="BDV32995.1"/>
    <property type="molecule type" value="Genomic_DNA"/>
</dbReference>
<evidence type="ECO:0000256" key="1">
    <source>
        <dbReference type="SAM" id="MobiDB-lite"/>
    </source>
</evidence>
<protein>
    <submittedName>
        <fullName evidence="2">Chemotaxis protein</fullName>
    </submittedName>
</protein>
<reference evidence="2 3" key="1">
    <citation type="journal article" date="2023" name="Int. J. Syst. Evol. Microbiol.">
        <title>Methylocystis iwaonis sp. nov., a type II methane-oxidizing bacterium from surface soil of a rice paddy field in Japan, and emended description of the genus Methylocystis (ex Whittenbury et al. 1970) Bowman et al. 1993.</title>
        <authorList>
            <person name="Kaise H."/>
            <person name="Sawadogo J.B."/>
            <person name="Alam M.S."/>
            <person name="Ueno C."/>
            <person name="Dianou D."/>
            <person name="Shinjo R."/>
            <person name="Asakawa S."/>
        </authorList>
    </citation>
    <scope>NUCLEOTIDE SEQUENCE [LARGE SCALE GENOMIC DNA]</scope>
    <source>
        <strain evidence="2 3">SS37A-Re</strain>
    </source>
</reference>
<evidence type="ECO:0000313" key="3">
    <source>
        <dbReference type="Proteomes" id="UP001317629"/>
    </source>
</evidence>
<dbReference type="Proteomes" id="UP001317629">
    <property type="component" value="Chromosome"/>
</dbReference>
<name>A0ABN6VCJ5_9HYPH</name>
<evidence type="ECO:0000313" key="2">
    <source>
        <dbReference type="EMBL" id="BDV32995.1"/>
    </source>
</evidence>
<dbReference type="RefSeq" id="WP_281930293.1">
    <property type="nucleotide sequence ID" value="NZ_AP027142.1"/>
</dbReference>
<accession>A0ABN6VCJ5</accession>
<sequence length="365" mass="39561">MVALSCTAIQARACDLVGSVWELIEGQDRVVAGETSRQAKIAPRIEACISSLSAENWKELRNYRAAVIYVLAGGGSARLKRLLQDHTIEEKDPPLLSASLAFADGDRQNATKLMTPLDVRSYPPILAGHLALVRGGLLIGVDNKEAARSLAYARLTMPGSQVEEAALRREIAISDPSVEMDRYLLLARRYQFVYSHSPFATKYWQALTGALSKMGLGGHLAELEELFKAAPAGYGFELHAALARTSIQMSRPDVLKAQTQAAAVFAESAQAKERMKLYQAALRVMGGDSPPSDSDLKDVDASYLNREEAIILKTLRSVGARLGAGDEPAPAQAATASHDRDDTPQFQNLEQSLEDSGKLLERAGR</sequence>
<gene>
    <name evidence="2" type="primary">motC</name>
    <name evidence="2" type="ORF">SS37A_05240</name>
</gene>
<proteinExistence type="predicted"/>
<organism evidence="2 3">
    <name type="scientific">Methylocystis iwaonis</name>
    <dbReference type="NCBI Taxonomy" id="2885079"/>
    <lineage>
        <taxon>Bacteria</taxon>
        <taxon>Pseudomonadati</taxon>
        <taxon>Pseudomonadota</taxon>
        <taxon>Alphaproteobacteria</taxon>
        <taxon>Hyphomicrobiales</taxon>
        <taxon>Methylocystaceae</taxon>
        <taxon>Methylocystis</taxon>
    </lineage>
</organism>
<feature type="compositionally biased region" description="Basic and acidic residues" evidence="1">
    <location>
        <begin position="355"/>
        <end position="365"/>
    </location>
</feature>